<dbReference type="OrthoDB" id="350535at2"/>
<dbReference type="EMBL" id="FOHE01000011">
    <property type="protein sequence ID" value="SET42539.1"/>
    <property type="molecule type" value="Genomic_DNA"/>
</dbReference>
<dbReference type="Gene3D" id="3.40.50.360">
    <property type="match status" value="1"/>
</dbReference>
<keyword evidence="2" id="KW-1185">Reference proteome</keyword>
<dbReference type="PANTHER" id="PTHR37297">
    <property type="entry name" value="PROTEIN NRDI"/>
    <property type="match status" value="1"/>
</dbReference>
<organism evidence="1 2">
    <name type="scientific">Oceanobacillus limi</name>
    <dbReference type="NCBI Taxonomy" id="930131"/>
    <lineage>
        <taxon>Bacteria</taxon>
        <taxon>Bacillati</taxon>
        <taxon>Bacillota</taxon>
        <taxon>Bacilli</taxon>
        <taxon>Bacillales</taxon>
        <taxon>Bacillaceae</taxon>
        <taxon>Oceanobacillus</taxon>
    </lineage>
</organism>
<proteinExistence type="predicted"/>
<dbReference type="InterPro" id="IPR004465">
    <property type="entry name" value="RNR_NrdI"/>
</dbReference>
<reference evidence="1 2" key="1">
    <citation type="submission" date="2016-10" db="EMBL/GenBank/DDBJ databases">
        <authorList>
            <person name="de Groot N.N."/>
        </authorList>
    </citation>
    <scope>NUCLEOTIDE SEQUENCE [LARGE SCALE GENOMIC DNA]</scope>
    <source>
        <strain evidence="1 2">IBRC-M 10780</strain>
    </source>
</reference>
<dbReference type="PANTHER" id="PTHR37297:SF1">
    <property type="entry name" value="PROTEIN NRDI"/>
    <property type="match status" value="1"/>
</dbReference>
<protein>
    <submittedName>
        <fullName evidence="1">Protein involved in ribonucleotide reduction</fullName>
    </submittedName>
</protein>
<dbReference type="SUPFAM" id="SSF52218">
    <property type="entry name" value="Flavoproteins"/>
    <property type="match status" value="1"/>
</dbReference>
<name>A0A1I0EC62_9BACI</name>
<sequence>MSSGNTIVYYSMTGNTKAFAERFKAEGYEVVSVEHAEPSEPFTLFTPTYNFGEVPQPVREFLDKYEGLLTGVVAFGNRNWGAKFAQAGDLIAEVCEVPLLRKVEMRGTDEDYEYVKERINWQK</sequence>
<dbReference type="AlphaFoldDB" id="A0A1I0EC62"/>
<dbReference type="RefSeq" id="WP_090870317.1">
    <property type="nucleotide sequence ID" value="NZ_FOHE01000011.1"/>
</dbReference>
<dbReference type="NCBIfam" id="TIGR00333">
    <property type="entry name" value="nrdI"/>
    <property type="match status" value="1"/>
</dbReference>
<dbReference type="PIRSF" id="PIRSF005087">
    <property type="entry name" value="NrdI"/>
    <property type="match status" value="1"/>
</dbReference>
<dbReference type="Pfam" id="PF07972">
    <property type="entry name" value="Flavodoxin_NdrI"/>
    <property type="match status" value="1"/>
</dbReference>
<accession>A0A1I0EC62</accession>
<evidence type="ECO:0000313" key="2">
    <source>
        <dbReference type="Proteomes" id="UP000198618"/>
    </source>
</evidence>
<evidence type="ECO:0000313" key="1">
    <source>
        <dbReference type="EMBL" id="SET42539.1"/>
    </source>
</evidence>
<dbReference type="STRING" id="930131.SAMN05216389_11126"/>
<dbReference type="GO" id="GO:0010181">
    <property type="term" value="F:FMN binding"/>
    <property type="evidence" value="ECO:0007669"/>
    <property type="project" value="InterPro"/>
</dbReference>
<dbReference type="Proteomes" id="UP000198618">
    <property type="component" value="Unassembled WGS sequence"/>
</dbReference>
<dbReference type="InterPro" id="IPR029039">
    <property type="entry name" value="Flavoprotein-like_sf"/>
</dbReference>
<gene>
    <name evidence="1" type="ORF">SAMN05216389_11126</name>
</gene>